<dbReference type="EMBL" id="JAGTXO010000035">
    <property type="protein sequence ID" value="KAG8460032.1"/>
    <property type="molecule type" value="Genomic_DNA"/>
</dbReference>
<sequence length="259" mass="27624">MEQPLPGALVRIEGLQTATQHNGRNAWVVGAVDGTIDGTNDDATAASAPGDARVCVRLVGDGGTADVSGPTLRVRPANLRPAYVPEANALVCAGGSAQAALAAVMARFPAGATAVVHYSRDEQSREELRRTHQARLFRGNFDFADGRCSTLPRAQFKQATSKCCALHVRVCDVPNDGVELILFARPAATDAARQWRDGGLPRELWRLPCNVSARKRALDTLSEGGGTGIIALLADFLAHGRDEPTTFTFREALNFALCY</sequence>
<organism evidence="1 2">
    <name type="scientific">Diacronema lutheri</name>
    <name type="common">Unicellular marine alga</name>
    <name type="synonym">Monochrysis lutheri</name>
    <dbReference type="NCBI Taxonomy" id="2081491"/>
    <lineage>
        <taxon>Eukaryota</taxon>
        <taxon>Haptista</taxon>
        <taxon>Haptophyta</taxon>
        <taxon>Pavlovophyceae</taxon>
        <taxon>Pavlovales</taxon>
        <taxon>Pavlovaceae</taxon>
        <taxon>Diacronema</taxon>
    </lineage>
</organism>
<keyword evidence="2" id="KW-1185">Reference proteome</keyword>
<evidence type="ECO:0000313" key="1">
    <source>
        <dbReference type="EMBL" id="KAG8460032.1"/>
    </source>
</evidence>
<protein>
    <submittedName>
        <fullName evidence="1">Uncharacterized protein</fullName>
    </submittedName>
</protein>
<comment type="caution">
    <text evidence="1">The sequence shown here is derived from an EMBL/GenBank/DDBJ whole genome shotgun (WGS) entry which is preliminary data.</text>
</comment>
<dbReference type="Proteomes" id="UP000751190">
    <property type="component" value="Unassembled WGS sequence"/>
</dbReference>
<dbReference type="AlphaFoldDB" id="A0A8J5XAX1"/>
<accession>A0A8J5XAX1</accession>
<name>A0A8J5XAX1_DIALT</name>
<evidence type="ECO:0000313" key="2">
    <source>
        <dbReference type="Proteomes" id="UP000751190"/>
    </source>
</evidence>
<gene>
    <name evidence="1" type="ORF">KFE25_014177</name>
</gene>
<proteinExistence type="predicted"/>
<reference evidence="1" key="1">
    <citation type="submission" date="2021-05" db="EMBL/GenBank/DDBJ databases">
        <title>The genome of the haptophyte Pavlova lutheri (Diacronema luteri, Pavlovales) - a model for lipid biosynthesis in eukaryotic algae.</title>
        <authorList>
            <person name="Hulatt C.J."/>
            <person name="Posewitz M.C."/>
        </authorList>
    </citation>
    <scope>NUCLEOTIDE SEQUENCE</scope>
    <source>
        <strain evidence="1">NIVA-4/92</strain>
    </source>
</reference>